<dbReference type="PANTHER" id="PTHR31623:SF63">
    <property type="entry name" value="ACYLSUGAR ACYLTRANSFERASE 3"/>
    <property type="match status" value="1"/>
</dbReference>
<keyword evidence="3" id="KW-0012">Acyltransferase</keyword>
<evidence type="ECO:0000256" key="2">
    <source>
        <dbReference type="ARBA" id="ARBA00022679"/>
    </source>
</evidence>
<evidence type="ECO:0000313" key="5">
    <source>
        <dbReference type="Proteomes" id="UP000004994"/>
    </source>
</evidence>
<dbReference type="AlphaFoldDB" id="A0A3Q7IZL4"/>
<accession>A0A3Q7IZL4</accession>
<evidence type="ECO:0000256" key="1">
    <source>
        <dbReference type="ARBA" id="ARBA00009861"/>
    </source>
</evidence>
<dbReference type="RefSeq" id="XP_010313351.3">
    <property type="nucleotide sequence ID" value="XM_010315049.4"/>
</dbReference>
<reference evidence="4" key="1">
    <citation type="journal article" date="2012" name="Nature">
        <title>The tomato genome sequence provides insights into fleshy fruit evolution.</title>
        <authorList>
            <consortium name="Tomato Genome Consortium"/>
        </authorList>
    </citation>
    <scope>NUCLEOTIDE SEQUENCE [LARGE SCALE GENOMIC DNA]</scope>
    <source>
        <strain evidence="4">cv. Heinz 1706</strain>
    </source>
</reference>
<dbReference type="PANTHER" id="PTHR31623">
    <property type="entry name" value="F21J9.9"/>
    <property type="match status" value="1"/>
</dbReference>
<reference evidence="4" key="2">
    <citation type="submission" date="2019-01" db="UniProtKB">
        <authorList>
            <consortium name="EnsemblPlants"/>
        </authorList>
    </citation>
    <scope>IDENTIFICATION</scope>
    <source>
        <strain evidence="4">cv. Heinz 1706</strain>
    </source>
</reference>
<dbReference type="GeneID" id="104644770"/>
<evidence type="ECO:0000313" key="4">
    <source>
        <dbReference type="EnsemblPlants" id="Solyc11g067290.1.1.1"/>
    </source>
</evidence>
<dbReference type="OMA" id="CINLPQY"/>
<dbReference type="InParanoid" id="A0A3Q7IZL4"/>
<dbReference type="Proteomes" id="UP000004994">
    <property type="component" value="Chromosome 11"/>
</dbReference>
<dbReference type="Gramene" id="Solyc11g067290.1.1">
    <property type="protein sequence ID" value="Solyc11g067290.1.1.1"/>
    <property type="gene ID" value="Solyc11g067290.1"/>
</dbReference>
<evidence type="ECO:0008006" key="6">
    <source>
        <dbReference type="Google" id="ProtNLM"/>
    </source>
</evidence>
<dbReference type="PaxDb" id="4081-Solyc11g067290.1.1"/>
<dbReference type="GO" id="GO:0016746">
    <property type="term" value="F:acyltransferase activity"/>
    <property type="evidence" value="ECO:0007669"/>
    <property type="project" value="UniProtKB-KW"/>
</dbReference>
<protein>
    <recommendedName>
        <fullName evidence="6">Acylsugar acyltransferase 3</fullName>
    </recommendedName>
</protein>
<dbReference type="Pfam" id="PF02458">
    <property type="entry name" value="Transferase"/>
    <property type="match status" value="1"/>
</dbReference>
<proteinExistence type="inferred from homology"/>
<organism evidence="4">
    <name type="scientific">Solanum lycopersicum</name>
    <name type="common">Tomato</name>
    <name type="synonym">Lycopersicon esculentum</name>
    <dbReference type="NCBI Taxonomy" id="4081"/>
    <lineage>
        <taxon>Eukaryota</taxon>
        <taxon>Viridiplantae</taxon>
        <taxon>Streptophyta</taxon>
        <taxon>Embryophyta</taxon>
        <taxon>Tracheophyta</taxon>
        <taxon>Spermatophyta</taxon>
        <taxon>Magnoliopsida</taxon>
        <taxon>eudicotyledons</taxon>
        <taxon>Gunneridae</taxon>
        <taxon>Pentapetalae</taxon>
        <taxon>asterids</taxon>
        <taxon>lamiids</taxon>
        <taxon>Solanales</taxon>
        <taxon>Solanaceae</taxon>
        <taxon>Solanoideae</taxon>
        <taxon>Solaneae</taxon>
        <taxon>Solanum</taxon>
        <taxon>Solanum subgen. Lycopersicon</taxon>
    </lineage>
</organism>
<keyword evidence="2" id="KW-0808">Transferase</keyword>
<dbReference type="Gene3D" id="3.30.559.10">
    <property type="entry name" value="Chloramphenicol acetyltransferase-like domain"/>
    <property type="match status" value="2"/>
</dbReference>
<dbReference type="OrthoDB" id="671439at2759"/>
<gene>
    <name evidence="4" type="primary">LOC104644770</name>
</gene>
<comment type="similarity">
    <text evidence="1">Belongs to the plant acyltransferase family.</text>
</comment>
<dbReference type="SMR" id="A0A3Q7IZL4"/>
<dbReference type="KEGG" id="sly:104644770"/>
<evidence type="ECO:0000256" key="3">
    <source>
        <dbReference type="ARBA" id="ARBA00023315"/>
    </source>
</evidence>
<name>A0A3Q7IZL4_SOLLC</name>
<sequence length="427" mass="47975">MASSTILSRKMIKLLSPTPSSLRHHKLSFMDCINLPQYSPFAFLYPKPKNHTKTQISQILENSLSKVLSSYYPFAGRIKDNNTYVDCNDIGVEYLNVRINHSMSDILNSRCNDVADIVYPKDLPWSSSVNRSPLVIQLSHFDCGGIGLGVCLSHKIVDGYCIAKFISDWANTARDMDFKPSIKFNASTFFPLIEGAPNIMSINSSPQSQRYVSRAYNFSSSNLKRLKRSITGVQNPTRVEVATSLIHKCGAIASMKNLGSFKPSLISQVINLRPLIPLDTMGNATCIYSIIATTENEIELPNYVAQMQNVKQQIRNELKNLDTDKIVPYTLEKVRGIVDIMEKDIFDIYLSTSVHNFGLYSKANFGWGKPIKVSNTKYPTKKSIMLFDDPSEEGIDAQITLTEDEMAIFQEDKELLEFASPMVQSTK</sequence>
<dbReference type="InterPro" id="IPR023213">
    <property type="entry name" value="CAT-like_dom_sf"/>
</dbReference>
<keyword evidence="5" id="KW-1185">Reference proteome</keyword>
<dbReference type="EnsemblPlants" id="Solyc11g067290.1.1">
    <property type="protein sequence ID" value="Solyc11g067290.1.1.1"/>
    <property type="gene ID" value="Solyc11g067290.1"/>
</dbReference>